<feature type="region of interest" description="Disordered" evidence="1">
    <location>
        <begin position="456"/>
        <end position="475"/>
    </location>
</feature>
<organism evidence="2 3">
    <name type="scientific">Panagrellus redivivus</name>
    <name type="common">Microworm</name>
    <dbReference type="NCBI Taxonomy" id="6233"/>
    <lineage>
        <taxon>Eukaryota</taxon>
        <taxon>Metazoa</taxon>
        <taxon>Ecdysozoa</taxon>
        <taxon>Nematoda</taxon>
        <taxon>Chromadorea</taxon>
        <taxon>Rhabditida</taxon>
        <taxon>Tylenchina</taxon>
        <taxon>Panagrolaimomorpha</taxon>
        <taxon>Panagrolaimoidea</taxon>
        <taxon>Panagrolaimidae</taxon>
        <taxon>Panagrellus</taxon>
    </lineage>
</organism>
<feature type="compositionally biased region" description="Polar residues" evidence="1">
    <location>
        <begin position="466"/>
        <end position="475"/>
    </location>
</feature>
<dbReference type="Proteomes" id="UP000492821">
    <property type="component" value="Unassembled WGS sequence"/>
</dbReference>
<feature type="compositionally biased region" description="Gly residues" evidence="1">
    <location>
        <begin position="251"/>
        <end position="266"/>
    </location>
</feature>
<dbReference type="AlphaFoldDB" id="A0A7E4ZUZ5"/>
<protein>
    <submittedName>
        <fullName evidence="3">YTH domain-containing protein</fullName>
    </submittedName>
</protein>
<feature type="compositionally biased region" description="Low complexity" evidence="1">
    <location>
        <begin position="311"/>
        <end position="320"/>
    </location>
</feature>
<name>A0A7E4ZUZ5_PANRE</name>
<keyword evidence="2" id="KW-1185">Reference proteome</keyword>
<feature type="compositionally biased region" description="Low complexity" evidence="1">
    <location>
        <begin position="232"/>
        <end position="250"/>
    </location>
</feature>
<evidence type="ECO:0000313" key="2">
    <source>
        <dbReference type="Proteomes" id="UP000492821"/>
    </source>
</evidence>
<evidence type="ECO:0000313" key="3">
    <source>
        <dbReference type="WBParaSite" id="Pan_g19182.t1"/>
    </source>
</evidence>
<feature type="region of interest" description="Disordered" evidence="1">
    <location>
        <begin position="224"/>
        <end position="278"/>
    </location>
</feature>
<feature type="compositionally biased region" description="Low complexity" evidence="1">
    <location>
        <begin position="21"/>
        <end position="34"/>
    </location>
</feature>
<dbReference type="WBParaSite" id="Pan_g19182.t1">
    <property type="protein sequence ID" value="Pan_g19182.t1"/>
    <property type="gene ID" value="Pan_g19182"/>
</dbReference>
<feature type="region of interest" description="Disordered" evidence="1">
    <location>
        <begin position="1"/>
        <end position="64"/>
    </location>
</feature>
<proteinExistence type="predicted"/>
<reference evidence="2" key="1">
    <citation type="journal article" date="2013" name="Genetics">
        <title>The draft genome and transcriptome of Panagrellus redivivus are shaped by the harsh demands of a free-living lifestyle.</title>
        <authorList>
            <person name="Srinivasan J."/>
            <person name="Dillman A.R."/>
            <person name="Macchietto M.G."/>
            <person name="Heikkinen L."/>
            <person name="Lakso M."/>
            <person name="Fracchia K.M."/>
            <person name="Antoshechkin I."/>
            <person name="Mortazavi A."/>
            <person name="Wong G."/>
            <person name="Sternberg P.W."/>
        </authorList>
    </citation>
    <scope>NUCLEOTIDE SEQUENCE [LARGE SCALE GENOMIC DNA]</scope>
    <source>
        <strain evidence="2">MT8872</strain>
    </source>
</reference>
<feature type="region of interest" description="Disordered" evidence="1">
    <location>
        <begin position="307"/>
        <end position="364"/>
    </location>
</feature>
<evidence type="ECO:0000256" key="1">
    <source>
        <dbReference type="SAM" id="MobiDB-lite"/>
    </source>
</evidence>
<feature type="region of interest" description="Disordered" evidence="1">
    <location>
        <begin position="84"/>
        <end position="140"/>
    </location>
</feature>
<reference evidence="3" key="2">
    <citation type="submission" date="2020-10" db="UniProtKB">
        <authorList>
            <consortium name="WormBaseParasite"/>
        </authorList>
    </citation>
    <scope>IDENTIFICATION</scope>
</reference>
<feature type="compositionally biased region" description="Polar residues" evidence="1">
    <location>
        <begin position="43"/>
        <end position="64"/>
    </location>
</feature>
<sequence>MLLSDKALAKLRSTRTNKDNPSSAAPPATTSATTETDRLPASAESTSTTDNPAVLIDSSNIDATTSVENATTVNPIVADGTTAVDNSDVVMSPPASPSRVPKRQTSSSAETNPFPPKLFRPEEDQEANLPPLEPEHTTLSTSTTDFIPETTVPQPTYFNPSFLFLNPMPQQQPPYPMQVPGTGNGVPMMMSPAEYTQMYNMYAQQAQSQSQNFNGSGYMPQYGFNGPGYGSGQQSFVQGGQNRGQQNRAPAGGGQNGGEQRGGGGQAATKSRSKSVPRRIKADVKDVFGGIESGWWSEGQALKNLRRHHNGTSNGNLNGGLDDGHDDGENTTSVSFAKSGRSRLSGPSKWTPGDDDFDVPAPGYSGHVPGIKQYGVGKPFTVAAKDCRRIMHGGGDGGRSSTESKPQSDTGGNREAANDHTANTTISSFPGAFNPNASQTFMNGFNPYGMMPQGQTAQGFMPMQMPNGQNGTNYR</sequence>
<feature type="region of interest" description="Disordered" evidence="1">
    <location>
        <begin position="389"/>
        <end position="432"/>
    </location>
</feature>
<accession>A0A7E4ZUZ5</accession>
<feature type="compositionally biased region" description="Polar residues" evidence="1">
    <location>
        <begin position="399"/>
        <end position="411"/>
    </location>
</feature>